<evidence type="ECO:0000313" key="2">
    <source>
        <dbReference type="EMBL" id="OJT09322.1"/>
    </source>
</evidence>
<dbReference type="Proteomes" id="UP000184267">
    <property type="component" value="Unassembled WGS sequence"/>
</dbReference>
<feature type="compositionally biased region" description="Basic and acidic residues" evidence="1">
    <location>
        <begin position="54"/>
        <end position="70"/>
    </location>
</feature>
<evidence type="ECO:0000256" key="1">
    <source>
        <dbReference type="SAM" id="MobiDB-lite"/>
    </source>
</evidence>
<feature type="region of interest" description="Disordered" evidence="1">
    <location>
        <begin position="44"/>
        <end position="70"/>
    </location>
</feature>
<gene>
    <name evidence="2" type="ORF">TRAPUB_14230</name>
</gene>
<dbReference type="EMBL" id="MNAD01000948">
    <property type="protein sequence ID" value="OJT09322.1"/>
    <property type="molecule type" value="Genomic_DNA"/>
</dbReference>
<accession>A0A1M2VP65</accession>
<organism evidence="2 3">
    <name type="scientific">Trametes pubescens</name>
    <name type="common">White-rot fungus</name>
    <dbReference type="NCBI Taxonomy" id="154538"/>
    <lineage>
        <taxon>Eukaryota</taxon>
        <taxon>Fungi</taxon>
        <taxon>Dikarya</taxon>
        <taxon>Basidiomycota</taxon>
        <taxon>Agaricomycotina</taxon>
        <taxon>Agaricomycetes</taxon>
        <taxon>Polyporales</taxon>
        <taxon>Polyporaceae</taxon>
        <taxon>Trametes</taxon>
    </lineage>
</organism>
<name>A0A1M2VP65_TRAPU</name>
<proteinExistence type="predicted"/>
<keyword evidence="3" id="KW-1185">Reference proteome</keyword>
<protein>
    <submittedName>
        <fullName evidence="2">Uncharacterized protein</fullName>
    </submittedName>
</protein>
<reference evidence="2 3" key="1">
    <citation type="submission" date="2016-10" db="EMBL/GenBank/DDBJ databases">
        <title>Genome sequence of the basidiomycete white-rot fungus Trametes pubescens.</title>
        <authorList>
            <person name="Makela M.R."/>
            <person name="Granchi Z."/>
            <person name="Peng M."/>
            <person name="De Vries R.P."/>
            <person name="Grigoriev I."/>
            <person name="Riley R."/>
            <person name="Hilden K."/>
        </authorList>
    </citation>
    <scope>NUCLEOTIDE SEQUENCE [LARGE SCALE GENOMIC DNA]</scope>
    <source>
        <strain evidence="2 3">FBCC735</strain>
    </source>
</reference>
<sequence>MNAPQHALPGPPHLALQLQHPVEQRLRRGRAAGDVDVDRHDTCKVEPISQVRRSNPERYVRSHPRTTEYE</sequence>
<evidence type="ECO:0000313" key="3">
    <source>
        <dbReference type="Proteomes" id="UP000184267"/>
    </source>
</evidence>
<dbReference type="AlphaFoldDB" id="A0A1M2VP65"/>
<comment type="caution">
    <text evidence="2">The sequence shown here is derived from an EMBL/GenBank/DDBJ whole genome shotgun (WGS) entry which is preliminary data.</text>
</comment>